<dbReference type="Proteomes" id="UP000325315">
    <property type="component" value="Unassembled WGS sequence"/>
</dbReference>
<proteinExistence type="predicted"/>
<organism evidence="2 3">
    <name type="scientific">Gossypium australe</name>
    <dbReference type="NCBI Taxonomy" id="47621"/>
    <lineage>
        <taxon>Eukaryota</taxon>
        <taxon>Viridiplantae</taxon>
        <taxon>Streptophyta</taxon>
        <taxon>Embryophyta</taxon>
        <taxon>Tracheophyta</taxon>
        <taxon>Spermatophyta</taxon>
        <taxon>Magnoliopsida</taxon>
        <taxon>eudicotyledons</taxon>
        <taxon>Gunneridae</taxon>
        <taxon>Pentapetalae</taxon>
        <taxon>rosids</taxon>
        <taxon>malvids</taxon>
        <taxon>Malvales</taxon>
        <taxon>Malvaceae</taxon>
        <taxon>Malvoideae</taxon>
        <taxon>Gossypium</taxon>
    </lineage>
</organism>
<name>A0A5B6W3C8_9ROSI</name>
<feature type="region of interest" description="Disordered" evidence="1">
    <location>
        <begin position="458"/>
        <end position="481"/>
    </location>
</feature>
<evidence type="ECO:0000313" key="3">
    <source>
        <dbReference type="Proteomes" id="UP000325315"/>
    </source>
</evidence>
<gene>
    <name evidence="2" type="ORF">EPI10_010364</name>
</gene>
<evidence type="ECO:0000313" key="2">
    <source>
        <dbReference type="EMBL" id="KAA3476379.1"/>
    </source>
</evidence>
<evidence type="ECO:0000256" key="1">
    <source>
        <dbReference type="SAM" id="MobiDB-lite"/>
    </source>
</evidence>
<keyword evidence="3" id="KW-1185">Reference proteome</keyword>
<dbReference type="AlphaFoldDB" id="A0A5B6W3C8"/>
<comment type="caution">
    <text evidence="2">The sequence shown here is derived from an EMBL/GenBank/DDBJ whole genome shotgun (WGS) entry which is preliminary data.</text>
</comment>
<accession>A0A5B6W3C8</accession>
<dbReference type="OrthoDB" id="1933081at2759"/>
<protein>
    <submittedName>
        <fullName evidence="2">Putative chloroplast RF1</fullName>
    </submittedName>
</protein>
<dbReference type="EMBL" id="SMMG02000004">
    <property type="protein sequence ID" value="KAA3476379.1"/>
    <property type="molecule type" value="Genomic_DNA"/>
</dbReference>
<sequence length="579" mass="69503">MIEKFIHNNEANQERINKTTKNTTNFISTIKTSLSNISIRNKNEKAFFDLSSLSQAYVFYKLSQTQVSSFYKFKPILQYHGTFLFLKNEIKDYFEEQGVSHSRLRHHYGLRQKIVWHSGMNEWKNWLRSRYQYDLFQNRWLKLVPGQWRNRVNQHYLAQNKDLTKWDSDEKERLIHYEKNDFQANSLLTQEYKLNQEQKYKKYNFKKHYGYDFLSYKSINYQDKRDPYAYGSPFQVNKREESSYHYNMDKQNFFDTLRDIPIHNYLGEGDILDAMGNFSHRKFFNWRILNFCLRNKVDIESWVDTSTKSNKNSKTVVKNYQIIDKMYLFYFTIYQDQESNPSNKKRSHFDWMGLNEEILSHPIPNLELWFFPEFVLLYNAYKVKPWIIPIKLLLFNFNGNRNINKNIIENKKRDSLIAPNENKIIGLENRNQEEKEPIGEGGLVSDAQKQGNFKSVLSNQEKDVEEDYDKSDKKKRKKKKQYKSNTEAELDFFLKRIINNIKVYCLLLRLINPNEIVISSIERGEMNLDILMIQKDLTLRELMKKGILIIDPVRLSVKNDGQFILYQTVSILLVHKNKH</sequence>
<reference evidence="3" key="1">
    <citation type="journal article" date="2019" name="Plant Biotechnol. J.">
        <title>Genome sequencing of the Australian wild diploid species Gossypium australe highlights disease resistance and delayed gland morphogenesis.</title>
        <authorList>
            <person name="Cai Y."/>
            <person name="Cai X."/>
            <person name="Wang Q."/>
            <person name="Wang P."/>
            <person name="Zhang Y."/>
            <person name="Cai C."/>
            <person name="Xu Y."/>
            <person name="Wang K."/>
            <person name="Zhou Z."/>
            <person name="Wang C."/>
            <person name="Geng S."/>
            <person name="Li B."/>
            <person name="Dong Q."/>
            <person name="Hou Y."/>
            <person name="Wang H."/>
            <person name="Ai P."/>
            <person name="Liu Z."/>
            <person name="Yi F."/>
            <person name="Sun M."/>
            <person name="An G."/>
            <person name="Cheng J."/>
            <person name="Zhang Y."/>
            <person name="Shi Q."/>
            <person name="Xie Y."/>
            <person name="Shi X."/>
            <person name="Chang Y."/>
            <person name="Huang F."/>
            <person name="Chen Y."/>
            <person name="Hong S."/>
            <person name="Mi L."/>
            <person name="Sun Q."/>
            <person name="Zhang L."/>
            <person name="Zhou B."/>
            <person name="Peng R."/>
            <person name="Zhang X."/>
            <person name="Liu F."/>
        </authorList>
    </citation>
    <scope>NUCLEOTIDE SEQUENCE [LARGE SCALE GENOMIC DNA]</scope>
    <source>
        <strain evidence="3">cv. PA1801</strain>
    </source>
</reference>